<sequence length="321" mass="36167">MSGHGSPPPDVANFEKMDLSLQGDEEKRLNETTPLSDNTANVPPPEVTDDFLYTHLNEMIEIIDLKSKLIADWFRPTECLTNPELCQQYDQSYAKYQEQLDLKCKKLGISHNDVPATIIDLKDRIEYLHVAKRMATTAPNAEQQQQTPPAPPKRSTEKRPLDADGFRLPAKHLTRRITSTAPYTAPKNLSQKLIPKPGNIAKSRTQLHQNLSQRASYADKLVNKPQPVLPQQPLLQSQIVTSAPPPMGERNTNNSAFSSSALELFKTLSVFAHDETLNFPILLKGIRSALPILHTIDNDEEKAITIFEHFCAHYNNNQIQY</sequence>
<evidence type="ECO:0000313" key="3">
    <source>
        <dbReference type="Proteomes" id="UP001054837"/>
    </source>
</evidence>
<feature type="compositionally biased region" description="Polar residues" evidence="1">
    <location>
        <begin position="31"/>
        <end position="41"/>
    </location>
</feature>
<feature type="region of interest" description="Disordered" evidence="1">
    <location>
        <begin position="135"/>
        <end position="165"/>
    </location>
</feature>
<name>A0AAV4W875_9ARAC</name>
<evidence type="ECO:0000256" key="1">
    <source>
        <dbReference type="SAM" id="MobiDB-lite"/>
    </source>
</evidence>
<feature type="compositionally biased region" description="Basic and acidic residues" evidence="1">
    <location>
        <begin position="154"/>
        <end position="165"/>
    </location>
</feature>
<protein>
    <submittedName>
        <fullName evidence="2">Uncharacterized protein</fullName>
    </submittedName>
</protein>
<proteinExistence type="predicted"/>
<dbReference type="AlphaFoldDB" id="A0AAV4W875"/>
<feature type="compositionally biased region" description="Pro residues" evidence="1">
    <location>
        <begin position="1"/>
        <end position="10"/>
    </location>
</feature>
<feature type="compositionally biased region" description="Basic and acidic residues" evidence="1">
    <location>
        <begin position="13"/>
        <end position="30"/>
    </location>
</feature>
<reference evidence="2 3" key="1">
    <citation type="submission" date="2021-06" db="EMBL/GenBank/DDBJ databases">
        <title>Caerostris darwini draft genome.</title>
        <authorList>
            <person name="Kono N."/>
            <person name="Arakawa K."/>
        </authorList>
    </citation>
    <scope>NUCLEOTIDE SEQUENCE [LARGE SCALE GENOMIC DNA]</scope>
</reference>
<accession>A0AAV4W875</accession>
<evidence type="ECO:0000313" key="2">
    <source>
        <dbReference type="EMBL" id="GIY78414.1"/>
    </source>
</evidence>
<dbReference type="EMBL" id="BPLQ01014244">
    <property type="protein sequence ID" value="GIY78414.1"/>
    <property type="molecule type" value="Genomic_DNA"/>
</dbReference>
<keyword evidence="3" id="KW-1185">Reference proteome</keyword>
<dbReference type="Proteomes" id="UP001054837">
    <property type="component" value="Unassembled WGS sequence"/>
</dbReference>
<organism evidence="2 3">
    <name type="scientific">Caerostris darwini</name>
    <dbReference type="NCBI Taxonomy" id="1538125"/>
    <lineage>
        <taxon>Eukaryota</taxon>
        <taxon>Metazoa</taxon>
        <taxon>Ecdysozoa</taxon>
        <taxon>Arthropoda</taxon>
        <taxon>Chelicerata</taxon>
        <taxon>Arachnida</taxon>
        <taxon>Araneae</taxon>
        <taxon>Araneomorphae</taxon>
        <taxon>Entelegynae</taxon>
        <taxon>Araneoidea</taxon>
        <taxon>Araneidae</taxon>
        <taxon>Caerostris</taxon>
    </lineage>
</organism>
<feature type="compositionally biased region" description="Low complexity" evidence="1">
    <location>
        <begin position="135"/>
        <end position="147"/>
    </location>
</feature>
<gene>
    <name evidence="2" type="ORF">CDAR_271951</name>
</gene>
<feature type="region of interest" description="Disordered" evidence="1">
    <location>
        <begin position="1"/>
        <end position="43"/>
    </location>
</feature>
<comment type="caution">
    <text evidence="2">The sequence shown here is derived from an EMBL/GenBank/DDBJ whole genome shotgun (WGS) entry which is preliminary data.</text>
</comment>